<proteinExistence type="predicted"/>
<dbReference type="CDD" id="cd04301">
    <property type="entry name" value="NAT_SF"/>
    <property type="match status" value="1"/>
</dbReference>
<evidence type="ECO:0000313" key="4">
    <source>
        <dbReference type="Proteomes" id="UP000468388"/>
    </source>
</evidence>
<dbReference type="OrthoDB" id="9792929at2"/>
<keyword evidence="4" id="KW-1185">Reference proteome</keyword>
<evidence type="ECO:0000256" key="1">
    <source>
        <dbReference type="ARBA" id="ARBA00022679"/>
    </source>
</evidence>
<dbReference type="Gene3D" id="3.40.630.30">
    <property type="match status" value="1"/>
</dbReference>
<sequence>MSGTIYIRHISVKDAQPVTSLSLELGYSMTVNETIANIAAVDKSICDVAYVAVLDEVVVGWIHVFYTIRLESGPFCEIGGLVVSKAVQGKGIGKQLVEKARKWAAERNINKLRVRCNVMRAGAHEFYAKSGFTENKEQKVFECIL</sequence>
<gene>
    <name evidence="3" type="ORF">GO495_05945</name>
</gene>
<dbReference type="PROSITE" id="PS51186">
    <property type="entry name" value="GNAT"/>
    <property type="match status" value="1"/>
</dbReference>
<dbReference type="InterPro" id="IPR050769">
    <property type="entry name" value="NAT_camello-type"/>
</dbReference>
<evidence type="ECO:0000259" key="2">
    <source>
        <dbReference type="PROSITE" id="PS51186"/>
    </source>
</evidence>
<name>A0A6N8J4H1_9BACT</name>
<keyword evidence="1 3" id="KW-0808">Transferase</keyword>
<dbReference type="InterPro" id="IPR000182">
    <property type="entry name" value="GNAT_dom"/>
</dbReference>
<comment type="caution">
    <text evidence="3">The sequence shown here is derived from an EMBL/GenBank/DDBJ whole genome shotgun (WGS) entry which is preliminary data.</text>
</comment>
<dbReference type="GO" id="GO:0008080">
    <property type="term" value="F:N-acetyltransferase activity"/>
    <property type="evidence" value="ECO:0007669"/>
    <property type="project" value="InterPro"/>
</dbReference>
<accession>A0A6N8J4H1</accession>
<feature type="domain" description="N-acetyltransferase" evidence="2">
    <location>
        <begin position="5"/>
        <end position="145"/>
    </location>
</feature>
<dbReference type="InterPro" id="IPR016181">
    <property type="entry name" value="Acyl_CoA_acyltransferase"/>
</dbReference>
<dbReference type="PANTHER" id="PTHR13947">
    <property type="entry name" value="GNAT FAMILY N-ACETYLTRANSFERASE"/>
    <property type="match status" value="1"/>
</dbReference>
<dbReference type="Proteomes" id="UP000468388">
    <property type="component" value="Unassembled WGS sequence"/>
</dbReference>
<dbReference type="RefSeq" id="WP_157298747.1">
    <property type="nucleotide sequence ID" value="NZ_BAAAZB010000005.1"/>
</dbReference>
<dbReference type="SUPFAM" id="SSF55729">
    <property type="entry name" value="Acyl-CoA N-acyltransferases (Nat)"/>
    <property type="match status" value="1"/>
</dbReference>
<organism evidence="3 4">
    <name type="scientific">Chitinophaga oryziterrae</name>
    <dbReference type="NCBI Taxonomy" id="1031224"/>
    <lineage>
        <taxon>Bacteria</taxon>
        <taxon>Pseudomonadati</taxon>
        <taxon>Bacteroidota</taxon>
        <taxon>Chitinophagia</taxon>
        <taxon>Chitinophagales</taxon>
        <taxon>Chitinophagaceae</taxon>
        <taxon>Chitinophaga</taxon>
    </lineage>
</organism>
<reference evidence="3 4" key="1">
    <citation type="submission" date="2019-12" db="EMBL/GenBank/DDBJ databases">
        <title>The draft genomic sequence of strain Chitinophaga oryziterrae JCM 16595.</title>
        <authorList>
            <person name="Zhang X."/>
        </authorList>
    </citation>
    <scope>NUCLEOTIDE SEQUENCE [LARGE SCALE GENOMIC DNA]</scope>
    <source>
        <strain evidence="3 4">JCM 16595</strain>
    </source>
</reference>
<evidence type="ECO:0000313" key="3">
    <source>
        <dbReference type="EMBL" id="MVT40117.1"/>
    </source>
</evidence>
<dbReference type="PANTHER" id="PTHR13947:SF37">
    <property type="entry name" value="LD18367P"/>
    <property type="match status" value="1"/>
</dbReference>
<protein>
    <submittedName>
        <fullName evidence="3">GNAT family N-acetyltransferase</fullName>
    </submittedName>
</protein>
<dbReference type="AlphaFoldDB" id="A0A6N8J4H1"/>
<dbReference type="Pfam" id="PF00583">
    <property type="entry name" value="Acetyltransf_1"/>
    <property type="match status" value="1"/>
</dbReference>
<dbReference type="EMBL" id="WRXO01000001">
    <property type="protein sequence ID" value="MVT40117.1"/>
    <property type="molecule type" value="Genomic_DNA"/>
</dbReference>